<reference evidence="2" key="1">
    <citation type="journal article" date="2021" name="Evol. Appl.">
        <title>The genome of the Pyrenean desman and the effects of bottlenecks and inbreeding on the genomic landscape of an endangered species.</title>
        <authorList>
            <person name="Escoda L."/>
            <person name="Castresana J."/>
        </authorList>
    </citation>
    <scope>NUCLEOTIDE SEQUENCE</scope>
    <source>
        <strain evidence="2">IBE-C5619</strain>
    </source>
</reference>
<sequence>PTFSFKDFLLALPRFTPPKTAFIGQDTGQVAERIKYLELPLALERKEALHRHHHHSEGQGGASLWLEPGSTEIEKQQYAQLKQILIQWMEQISQFLQVVESSVINTTHNSQRRTMTCVHIPKEAYETGNPNRNLRNSDNELQEGRECDWGYKWAPIAGDFGWVKRDHDDDDEDDGDDEDDDDEDEQEGT</sequence>
<feature type="non-terminal residue" evidence="2">
    <location>
        <position position="1"/>
    </location>
</feature>
<name>A0A8J6A4R1_GALPY</name>
<dbReference type="AlphaFoldDB" id="A0A8J6A4R1"/>
<keyword evidence="3" id="KW-1185">Reference proteome</keyword>
<evidence type="ECO:0000313" key="2">
    <source>
        <dbReference type="EMBL" id="KAG8510625.1"/>
    </source>
</evidence>
<feature type="non-terminal residue" evidence="2">
    <location>
        <position position="189"/>
    </location>
</feature>
<accession>A0A8J6A4R1</accession>
<comment type="caution">
    <text evidence="2">The sequence shown here is derived from an EMBL/GenBank/DDBJ whole genome shotgun (WGS) entry which is preliminary data.</text>
</comment>
<proteinExistence type="predicted"/>
<feature type="compositionally biased region" description="Acidic residues" evidence="1">
    <location>
        <begin position="168"/>
        <end position="189"/>
    </location>
</feature>
<dbReference type="EMBL" id="JAGFMF010011867">
    <property type="protein sequence ID" value="KAG8510625.1"/>
    <property type="molecule type" value="Genomic_DNA"/>
</dbReference>
<evidence type="ECO:0000313" key="3">
    <source>
        <dbReference type="Proteomes" id="UP000700334"/>
    </source>
</evidence>
<protein>
    <submittedName>
        <fullName evidence="2">Uncharacterized protein</fullName>
    </submittedName>
</protein>
<feature type="region of interest" description="Disordered" evidence="1">
    <location>
        <begin position="161"/>
        <end position="189"/>
    </location>
</feature>
<evidence type="ECO:0000256" key="1">
    <source>
        <dbReference type="SAM" id="MobiDB-lite"/>
    </source>
</evidence>
<organism evidence="2 3">
    <name type="scientific">Galemys pyrenaicus</name>
    <name type="common">Iberian desman</name>
    <name type="synonym">Pyrenean desman</name>
    <dbReference type="NCBI Taxonomy" id="202257"/>
    <lineage>
        <taxon>Eukaryota</taxon>
        <taxon>Metazoa</taxon>
        <taxon>Chordata</taxon>
        <taxon>Craniata</taxon>
        <taxon>Vertebrata</taxon>
        <taxon>Euteleostomi</taxon>
        <taxon>Mammalia</taxon>
        <taxon>Eutheria</taxon>
        <taxon>Laurasiatheria</taxon>
        <taxon>Eulipotyphla</taxon>
        <taxon>Talpidae</taxon>
        <taxon>Galemys</taxon>
    </lineage>
</organism>
<dbReference type="Proteomes" id="UP000700334">
    <property type="component" value="Unassembled WGS sequence"/>
</dbReference>
<gene>
    <name evidence="2" type="ORF">J0S82_019393</name>
</gene>